<evidence type="ECO:0000313" key="3">
    <source>
        <dbReference type="Proteomes" id="UP000288805"/>
    </source>
</evidence>
<reference evidence="2 3" key="1">
    <citation type="journal article" date="2018" name="PLoS Genet.">
        <title>Population sequencing reveals clonal diversity and ancestral inbreeding in the grapevine cultivar Chardonnay.</title>
        <authorList>
            <person name="Roach M.J."/>
            <person name="Johnson D.L."/>
            <person name="Bohlmann J."/>
            <person name="van Vuuren H.J."/>
            <person name="Jones S.J."/>
            <person name="Pretorius I.S."/>
            <person name="Schmidt S.A."/>
            <person name="Borneman A.R."/>
        </authorList>
    </citation>
    <scope>NUCLEOTIDE SEQUENCE [LARGE SCALE GENOMIC DNA]</scope>
    <source>
        <strain evidence="3">cv. Chardonnay</strain>
        <tissue evidence="2">Leaf</tissue>
    </source>
</reference>
<name>A0A438K0D0_VITVI</name>
<protein>
    <submittedName>
        <fullName evidence="2">Uncharacterized protein</fullName>
    </submittedName>
</protein>
<evidence type="ECO:0000313" key="2">
    <source>
        <dbReference type="EMBL" id="RVX14666.1"/>
    </source>
</evidence>
<dbReference type="Proteomes" id="UP000288805">
    <property type="component" value="Unassembled WGS sequence"/>
</dbReference>
<dbReference type="EMBL" id="QGNW01000020">
    <property type="protein sequence ID" value="RVX14666.1"/>
    <property type="molecule type" value="Genomic_DNA"/>
</dbReference>
<comment type="caution">
    <text evidence="2">The sequence shown here is derived from an EMBL/GenBank/DDBJ whole genome shotgun (WGS) entry which is preliminary data.</text>
</comment>
<gene>
    <name evidence="2" type="ORF">CK203_011837</name>
</gene>
<accession>A0A438K0D0</accession>
<feature type="region of interest" description="Disordered" evidence="1">
    <location>
        <begin position="38"/>
        <end position="63"/>
    </location>
</feature>
<sequence length="122" mass="13634">MNRKKLKILLSLFAFNSIYLYFFSSSDHHLFIHHKLLPGNHKAPGEPQNSAGKTPSFPYHPPRKAMANSPVLPSVVAEPHRGSSFLRGLLRERLHAPNRPSTFFGGKGIGDLRRGRVVQVLA</sequence>
<evidence type="ECO:0000256" key="1">
    <source>
        <dbReference type="SAM" id="MobiDB-lite"/>
    </source>
</evidence>
<dbReference type="AlphaFoldDB" id="A0A438K0D0"/>
<organism evidence="2 3">
    <name type="scientific">Vitis vinifera</name>
    <name type="common">Grape</name>
    <dbReference type="NCBI Taxonomy" id="29760"/>
    <lineage>
        <taxon>Eukaryota</taxon>
        <taxon>Viridiplantae</taxon>
        <taxon>Streptophyta</taxon>
        <taxon>Embryophyta</taxon>
        <taxon>Tracheophyta</taxon>
        <taxon>Spermatophyta</taxon>
        <taxon>Magnoliopsida</taxon>
        <taxon>eudicotyledons</taxon>
        <taxon>Gunneridae</taxon>
        <taxon>Pentapetalae</taxon>
        <taxon>rosids</taxon>
        <taxon>Vitales</taxon>
        <taxon>Vitaceae</taxon>
        <taxon>Viteae</taxon>
        <taxon>Vitis</taxon>
    </lineage>
</organism>
<proteinExistence type="predicted"/>